<dbReference type="PANTHER" id="PTHR43823">
    <property type="entry name" value="SPORULATION PROTEIN YKVU"/>
    <property type="match status" value="1"/>
</dbReference>
<feature type="transmembrane region" description="Helical" evidence="10">
    <location>
        <begin position="135"/>
        <end position="157"/>
    </location>
</feature>
<sequence length="464" mass="50893">MQTEQLATKNIRQLLLELAIPSIIAQLVNVAYNMVDRIYIGQLANGTKAMAALSVTLPIITLITAFTQLFGIGGAPIAAIRLGEGNKEEAERTMMNSFVLLLLWGFILTIIILLFQKPLLYVFGANKETIHLGSSYITIYALGTIFVMITLGMNAYINTQGNARMGMMTVLIGAILNIVLDPIFIFQFHMGVAGAALATIISQSVSCFWVMLFLLSSKSTLHLRKKYIHLKYKTSLAIMALGISPFTMSATESLLQISFNNSLKLYAGTIGVAAMAILVSLWQFIMLPLQGLCQGAQPIMSYNYGAKNYQRVKDTFKLCLGLCVGFGLVAQVIMMIFAKTFVSIFSSDPSTIHFTSWALRIYLMGAGLFGAQITCQQSFMALNQPKISLLMAVTRKIILLIPMIYILPHVIGGTPFALNMSHSIASLVNNGGKTFSVLLAEPISDILAATITTTMFMRFYKKMD</sequence>
<keyword evidence="9" id="KW-0046">Antibiotic resistance</keyword>
<evidence type="ECO:0000256" key="10">
    <source>
        <dbReference type="SAM" id="Phobius"/>
    </source>
</evidence>
<keyword evidence="4" id="KW-0813">Transport</keyword>
<dbReference type="eggNOG" id="COG0534">
    <property type="taxonomic scope" value="Bacteria"/>
</dbReference>
<dbReference type="InterPro" id="IPR051327">
    <property type="entry name" value="MATE_MepA_subfamily"/>
</dbReference>
<feature type="transmembrane region" description="Helical" evidence="10">
    <location>
        <begin position="55"/>
        <end position="82"/>
    </location>
</feature>
<dbReference type="EMBL" id="FNYK01000110">
    <property type="protein sequence ID" value="SEJ32862.1"/>
    <property type="molecule type" value="Genomic_DNA"/>
</dbReference>
<dbReference type="OrthoDB" id="9811110at2"/>
<evidence type="ECO:0000256" key="9">
    <source>
        <dbReference type="ARBA" id="ARBA00023251"/>
    </source>
</evidence>
<evidence type="ECO:0000256" key="1">
    <source>
        <dbReference type="ARBA" id="ARBA00004651"/>
    </source>
</evidence>
<dbReference type="CDD" id="cd13143">
    <property type="entry name" value="MATE_MepA_like"/>
    <property type="match status" value="1"/>
</dbReference>
<keyword evidence="7 10" id="KW-1133">Transmembrane helix</keyword>
<dbReference type="GO" id="GO:0005886">
    <property type="term" value="C:plasma membrane"/>
    <property type="evidence" value="ECO:0007669"/>
    <property type="project" value="UniProtKB-SubCell"/>
</dbReference>
<comment type="similarity">
    <text evidence="2">Belongs to the multi antimicrobial extrusion (MATE) (TC 2.A.66.1) family. MepA subfamily.</text>
</comment>
<feature type="transmembrane region" description="Helical" evidence="10">
    <location>
        <begin position="169"/>
        <end position="189"/>
    </location>
</feature>
<dbReference type="InterPro" id="IPR002528">
    <property type="entry name" value="MATE_fam"/>
</dbReference>
<evidence type="ECO:0000313" key="12">
    <source>
        <dbReference type="Proteomes" id="UP000183028"/>
    </source>
</evidence>
<keyword evidence="5" id="KW-1003">Cell membrane</keyword>
<evidence type="ECO:0000256" key="4">
    <source>
        <dbReference type="ARBA" id="ARBA00022448"/>
    </source>
</evidence>
<feature type="transmembrane region" description="Helical" evidence="10">
    <location>
        <begin position="438"/>
        <end position="460"/>
    </location>
</feature>
<organism evidence="11 12">
    <name type="scientific">Sharpea azabuensis</name>
    <dbReference type="NCBI Taxonomy" id="322505"/>
    <lineage>
        <taxon>Bacteria</taxon>
        <taxon>Bacillati</taxon>
        <taxon>Bacillota</taxon>
        <taxon>Erysipelotrichia</taxon>
        <taxon>Erysipelotrichales</taxon>
        <taxon>Coprobacillaceae</taxon>
        <taxon>Sharpea</taxon>
    </lineage>
</organism>
<evidence type="ECO:0000256" key="8">
    <source>
        <dbReference type="ARBA" id="ARBA00023136"/>
    </source>
</evidence>
<dbReference type="NCBIfam" id="TIGR00797">
    <property type="entry name" value="matE"/>
    <property type="match status" value="1"/>
</dbReference>
<dbReference type="Proteomes" id="UP000183028">
    <property type="component" value="Unassembled WGS sequence"/>
</dbReference>
<dbReference type="AlphaFoldDB" id="A0A1H6Y6P8"/>
<dbReference type="GO" id="GO:0015297">
    <property type="term" value="F:antiporter activity"/>
    <property type="evidence" value="ECO:0007669"/>
    <property type="project" value="InterPro"/>
</dbReference>
<reference evidence="12" key="1">
    <citation type="submission" date="2016-10" db="EMBL/GenBank/DDBJ databases">
        <authorList>
            <person name="Varghese N."/>
        </authorList>
    </citation>
    <scope>NUCLEOTIDE SEQUENCE [LARGE SCALE GENOMIC DNA]</scope>
    <source>
        <strain evidence="12">DSM 20406</strain>
    </source>
</reference>
<feature type="transmembrane region" description="Helical" evidence="10">
    <location>
        <begin position="357"/>
        <end position="376"/>
    </location>
</feature>
<evidence type="ECO:0000256" key="3">
    <source>
        <dbReference type="ARBA" id="ARBA00022106"/>
    </source>
</evidence>
<keyword evidence="6 10" id="KW-0812">Transmembrane</keyword>
<dbReference type="InterPro" id="IPR045070">
    <property type="entry name" value="MATE_MepA-like"/>
</dbReference>
<feature type="transmembrane region" description="Helical" evidence="10">
    <location>
        <begin position="318"/>
        <end position="337"/>
    </location>
</feature>
<feature type="transmembrane region" description="Helical" evidence="10">
    <location>
        <begin position="265"/>
        <end position="285"/>
    </location>
</feature>
<evidence type="ECO:0000256" key="2">
    <source>
        <dbReference type="ARBA" id="ARBA00008417"/>
    </source>
</evidence>
<keyword evidence="12" id="KW-1185">Reference proteome</keyword>
<evidence type="ECO:0000313" key="11">
    <source>
        <dbReference type="EMBL" id="SEJ32862.1"/>
    </source>
</evidence>
<dbReference type="STRING" id="322505.SAMN04487836_1224"/>
<accession>A0A1H6Y6P8</accession>
<evidence type="ECO:0000256" key="7">
    <source>
        <dbReference type="ARBA" id="ARBA00022989"/>
    </source>
</evidence>
<gene>
    <name evidence="11" type="ORF">SAMN04487834_11104</name>
</gene>
<feature type="transmembrane region" description="Helical" evidence="10">
    <location>
        <begin position="94"/>
        <end position="115"/>
    </location>
</feature>
<name>A0A1H6Y6P8_9FIRM</name>
<keyword evidence="8 10" id="KW-0472">Membrane</keyword>
<dbReference type="GO" id="GO:0046677">
    <property type="term" value="P:response to antibiotic"/>
    <property type="evidence" value="ECO:0007669"/>
    <property type="project" value="UniProtKB-KW"/>
</dbReference>
<feature type="transmembrane region" description="Helical" evidence="10">
    <location>
        <begin position="236"/>
        <end position="259"/>
    </location>
</feature>
<feature type="transmembrane region" description="Helical" evidence="10">
    <location>
        <begin position="195"/>
        <end position="215"/>
    </location>
</feature>
<evidence type="ECO:0000256" key="6">
    <source>
        <dbReference type="ARBA" id="ARBA00022692"/>
    </source>
</evidence>
<evidence type="ECO:0000256" key="5">
    <source>
        <dbReference type="ARBA" id="ARBA00022475"/>
    </source>
</evidence>
<dbReference type="GO" id="GO:0042910">
    <property type="term" value="F:xenobiotic transmembrane transporter activity"/>
    <property type="evidence" value="ECO:0007669"/>
    <property type="project" value="InterPro"/>
</dbReference>
<protein>
    <recommendedName>
        <fullName evidence="3">Multidrug export protein MepA</fullName>
    </recommendedName>
</protein>
<feature type="transmembrane region" description="Helical" evidence="10">
    <location>
        <begin position="397"/>
        <end position="418"/>
    </location>
</feature>
<dbReference type="InterPro" id="IPR048279">
    <property type="entry name" value="MdtK-like"/>
</dbReference>
<comment type="subcellular location">
    <subcellularLocation>
        <location evidence="1">Cell membrane</location>
        <topology evidence="1">Multi-pass membrane protein</topology>
    </subcellularLocation>
</comment>
<dbReference type="Pfam" id="PF01554">
    <property type="entry name" value="MatE"/>
    <property type="match status" value="2"/>
</dbReference>
<dbReference type="PANTHER" id="PTHR43823:SF3">
    <property type="entry name" value="MULTIDRUG EXPORT PROTEIN MEPA"/>
    <property type="match status" value="1"/>
</dbReference>
<dbReference type="PIRSF" id="PIRSF006603">
    <property type="entry name" value="DinF"/>
    <property type="match status" value="1"/>
</dbReference>
<feature type="transmembrane region" description="Helical" evidence="10">
    <location>
        <begin position="14"/>
        <end position="35"/>
    </location>
</feature>
<proteinExistence type="inferred from homology"/>